<dbReference type="GO" id="GO:0008270">
    <property type="term" value="F:zinc ion binding"/>
    <property type="evidence" value="ECO:0007669"/>
    <property type="project" value="InterPro"/>
</dbReference>
<dbReference type="SMART" id="SM00644">
    <property type="entry name" value="Ami_2"/>
    <property type="match status" value="1"/>
</dbReference>
<keyword evidence="2" id="KW-0399">Innate immunity</keyword>
<dbReference type="GO" id="GO:0008745">
    <property type="term" value="F:N-acetylmuramoyl-L-alanine amidase activity"/>
    <property type="evidence" value="ECO:0007669"/>
    <property type="project" value="InterPro"/>
</dbReference>
<gene>
    <name evidence="7" type="ORF">TTEB3V08_LOCUS1393</name>
</gene>
<dbReference type="EMBL" id="OE000284">
    <property type="protein sequence ID" value="CAD7453244.1"/>
    <property type="molecule type" value="Genomic_DNA"/>
</dbReference>
<dbReference type="InterPro" id="IPR015510">
    <property type="entry name" value="PGRP"/>
</dbReference>
<evidence type="ECO:0000256" key="3">
    <source>
        <dbReference type="ARBA" id="ARBA00022859"/>
    </source>
</evidence>
<dbReference type="GO" id="GO:0045087">
    <property type="term" value="P:innate immune response"/>
    <property type="evidence" value="ECO:0007669"/>
    <property type="project" value="UniProtKB-KW"/>
</dbReference>
<feature type="chain" id="PRO_5030806103" description="Peptidoglycan-recognition protein" evidence="4">
    <location>
        <begin position="19"/>
        <end position="156"/>
    </location>
</feature>
<evidence type="ECO:0000256" key="4">
    <source>
        <dbReference type="SAM" id="SignalP"/>
    </source>
</evidence>
<reference evidence="7" key="1">
    <citation type="submission" date="2020-11" db="EMBL/GenBank/DDBJ databases">
        <authorList>
            <person name="Tran Van P."/>
        </authorList>
    </citation>
    <scope>NUCLEOTIDE SEQUENCE</scope>
</reference>
<feature type="signal peptide" evidence="4">
    <location>
        <begin position="1"/>
        <end position="18"/>
    </location>
</feature>
<feature type="domain" description="N-acetylmuramoyl-L-alanine amidase" evidence="5">
    <location>
        <begin position="34"/>
        <end position="155"/>
    </location>
</feature>
<dbReference type="AlphaFoldDB" id="A0A7R9FGK0"/>
<keyword evidence="3" id="KW-0391">Immunity</keyword>
<organism evidence="7">
    <name type="scientific">Timema tahoe</name>
    <dbReference type="NCBI Taxonomy" id="61484"/>
    <lineage>
        <taxon>Eukaryota</taxon>
        <taxon>Metazoa</taxon>
        <taxon>Ecdysozoa</taxon>
        <taxon>Arthropoda</taxon>
        <taxon>Hexapoda</taxon>
        <taxon>Insecta</taxon>
        <taxon>Pterygota</taxon>
        <taxon>Neoptera</taxon>
        <taxon>Polyneoptera</taxon>
        <taxon>Phasmatodea</taxon>
        <taxon>Timematodea</taxon>
        <taxon>Timematoidea</taxon>
        <taxon>Timematidae</taxon>
        <taxon>Timema</taxon>
    </lineage>
</organism>
<dbReference type="PANTHER" id="PTHR11022:SF77">
    <property type="entry name" value="PEPTIDOGLYCAN-RECOGNITION PROTEIN LB"/>
    <property type="match status" value="1"/>
</dbReference>
<dbReference type="PANTHER" id="PTHR11022">
    <property type="entry name" value="PEPTIDOGLYCAN RECOGNITION PROTEIN"/>
    <property type="match status" value="1"/>
</dbReference>
<keyword evidence="4" id="KW-0732">Signal</keyword>
<dbReference type="InterPro" id="IPR002502">
    <property type="entry name" value="Amidase_domain"/>
</dbReference>
<dbReference type="SMART" id="SM00701">
    <property type="entry name" value="PGRP"/>
    <property type="match status" value="1"/>
</dbReference>
<dbReference type="InterPro" id="IPR006619">
    <property type="entry name" value="PGRP_domain_met/bac"/>
</dbReference>
<dbReference type="SUPFAM" id="SSF55846">
    <property type="entry name" value="N-acetylmuramoyl-L-alanine amidase-like"/>
    <property type="match status" value="1"/>
</dbReference>
<dbReference type="Pfam" id="PF01510">
    <property type="entry name" value="Amidase_2"/>
    <property type="match status" value="1"/>
</dbReference>
<evidence type="ECO:0000259" key="6">
    <source>
        <dbReference type="SMART" id="SM00701"/>
    </source>
</evidence>
<sequence length="156" mass="17054">MIRTLLLLSTLGLISVLGYECKEVVSRADWGAQTPRAILPMDVPVPYIILHHTYIPKSCNTSSSCVAAMQTMQNHHKDGLGWNDIGYNFAVGGDGHVYEGRGWDIVGAHSPSFNNISIGICLIGDYTSESTQLRQEILLYPSLPLSLSLSLSLHIV</sequence>
<evidence type="ECO:0000259" key="5">
    <source>
        <dbReference type="SMART" id="SM00644"/>
    </source>
</evidence>
<dbReference type="InterPro" id="IPR036505">
    <property type="entry name" value="Amidase/PGRP_sf"/>
</dbReference>
<evidence type="ECO:0008006" key="8">
    <source>
        <dbReference type="Google" id="ProtNLM"/>
    </source>
</evidence>
<dbReference type="GO" id="GO:0009253">
    <property type="term" value="P:peptidoglycan catabolic process"/>
    <property type="evidence" value="ECO:0007669"/>
    <property type="project" value="InterPro"/>
</dbReference>
<dbReference type="CDD" id="cd06583">
    <property type="entry name" value="PGRP"/>
    <property type="match status" value="1"/>
</dbReference>
<name>A0A7R9FGK0_9NEOP</name>
<protein>
    <recommendedName>
        <fullName evidence="8">Peptidoglycan-recognition protein</fullName>
    </recommendedName>
</protein>
<dbReference type="Gene3D" id="3.40.80.10">
    <property type="entry name" value="Peptidoglycan recognition protein-like"/>
    <property type="match status" value="1"/>
</dbReference>
<feature type="domain" description="Peptidoglycan recognition protein family" evidence="6">
    <location>
        <begin position="22"/>
        <end position="152"/>
    </location>
</feature>
<accession>A0A7R9FGK0</accession>
<evidence type="ECO:0000313" key="7">
    <source>
        <dbReference type="EMBL" id="CAD7453244.1"/>
    </source>
</evidence>
<evidence type="ECO:0000256" key="1">
    <source>
        <dbReference type="ARBA" id="ARBA00007553"/>
    </source>
</evidence>
<comment type="similarity">
    <text evidence="1">Belongs to the N-acetylmuramoyl-L-alanine amidase 2 family.</text>
</comment>
<proteinExistence type="inferred from homology"/>
<evidence type="ECO:0000256" key="2">
    <source>
        <dbReference type="ARBA" id="ARBA00022588"/>
    </source>
</evidence>